<evidence type="ECO:0000313" key="1">
    <source>
        <dbReference type="EMBL" id="KIH86370.1"/>
    </source>
</evidence>
<protein>
    <submittedName>
        <fullName evidence="1">Uncharacterized protein</fullName>
    </submittedName>
</protein>
<dbReference type="EMBL" id="AWTV01000011">
    <property type="protein sequence ID" value="KIH86370.1"/>
    <property type="molecule type" value="Genomic_DNA"/>
</dbReference>
<keyword evidence="2" id="KW-1185">Reference proteome</keyword>
<accession>A0A0C2IH61</accession>
<dbReference type="HOGENOM" id="CLU_1074311_0_0_1"/>
<dbReference type="Proteomes" id="UP000031575">
    <property type="component" value="Unassembled WGS sequence"/>
</dbReference>
<dbReference type="AlphaFoldDB" id="A0A0C2IH61"/>
<dbReference type="RefSeq" id="XP_040614380.1">
    <property type="nucleotide sequence ID" value="XM_040766895.1"/>
</dbReference>
<comment type="caution">
    <text evidence="1">The sequence shown here is derived from an EMBL/GenBank/DDBJ whole genome shotgun (WGS) entry which is preliminary data.</text>
</comment>
<evidence type="ECO:0000313" key="2">
    <source>
        <dbReference type="Proteomes" id="UP000031575"/>
    </source>
</evidence>
<reference evidence="1 2" key="1">
    <citation type="journal article" date="2014" name="BMC Genomics">
        <title>Comparative genomics of the major fungal agents of human and animal Sporotrichosis: Sporothrix schenckii and Sporothrix brasiliensis.</title>
        <authorList>
            <person name="Teixeira M.M."/>
            <person name="de Almeida L.G."/>
            <person name="Kubitschek-Barreira P."/>
            <person name="Alves F.L."/>
            <person name="Kioshima E.S."/>
            <person name="Abadio A.K."/>
            <person name="Fernandes L."/>
            <person name="Derengowski L.S."/>
            <person name="Ferreira K.S."/>
            <person name="Souza R.C."/>
            <person name="Ruiz J.C."/>
            <person name="de Andrade N.C."/>
            <person name="Paes H.C."/>
            <person name="Nicola A.M."/>
            <person name="Albuquerque P."/>
            <person name="Gerber A.L."/>
            <person name="Martins V.P."/>
            <person name="Peconick L.D."/>
            <person name="Neto A.V."/>
            <person name="Chaucanez C.B."/>
            <person name="Silva P.A."/>
            <person name="Cunha O.L."/>
            <person name="de Oliveira F.F."/>
            <person name="dos Santos T.C."/>
            <person name="Barros A.L."/>
            <person name="Soares M.A."/>
            <person name="de Oliveira L.M."/>
            <person name="Marini M.M."/>
            <person name="Villalobos-Duno H."/>
            <person name="Cunha M.M."/>
            <person name="de Hoog S."/>
            <person name="da Silveira J.F."/>
            <person name="Henrissat B."/>
            <person name="Nino-Vega G.A."/>
            <person name="Cisalpino P.S."/>
            <person name="Mora-Montes H.M."/>
            <person name="Almeida S.R."/>
            <person name="Stajich J.E."/>
            <person name="Lopes-Bezerra L.M."/>
            <person name="Vasconcelos A.T."/>
            <person name="Felipe M.S."/>
        </authorList>
    </citation>
    <scope>NUCLEOTIDE SEQUENCE [LARGE SCALE GENOMIC DNA]</scope>
    <source>
        <strain evidence="1 2">5110</strain>
    </source>
</reference>
<dbReference type="GeneID" id="63681816"/>
<sequence length="259" mass="27856">MEQLGRHHVPVPRRVLDQPVVKLGQRHNHPLNVLAVLETLLGRHAVVLGQVHVHHDQLHVGVAHARVGSLRRAHARHATLIARLLLELAHGGLLGRLIGVNQPCGPLDRVGVQGRAVLNHNERRRRAPGMAQNIAHGDGVDTRLAAGLARGDLPGAALAGLVDILDTLESEPASFGRLEVVNAGDDGFLGLGRHGEGAGETRVNSCVECKYRGRAGNSSSDAEASAGIHELGRERERREVQFSMWAFECEIQMSTAGTQ</sequence>
<organism evidence="1 2">
    <name type="scientific">Sporothrix brasiliensis 5110</name>
    <dbReference type="NCBI Taxonomy" id="1398154"/>
    <lineage>
        <taxon>Eukaryota</taxon>
        <taxon>Fungi</taxon>
        <taxon>Dikarya</taxon>
        <taxon>Ascomycota</taxon>
        <taxon>Pezizomycotina</taxon>
        <taxon>Sordariomycetes</taxon>
        <taxon>Sordariomycetidae</taxon>
        <taxon>Ophiostomatales</taxon>
        <taxon>Ophiostomataceae</taxon>
        <taxon>Sporothrix</taxon>
    </lineage>
</organism>
<name>A0A0C2IH61_9PEZI</name>
<proteinExistence type="predicted"/>
<gene>
    <name evidence="1" type="ORF">SPBR_08657</name>
</gene>
<dbReference type="VEuPathDB" id="FungiDB:SPBR_08657"/>